<name>A0A0W0WM72_9GAMM</name>
<evidence type="ECO:0000256" key="4">
    <source>
        <dbReference type="ARBA" id="ARBA00013115"/>
    </source>
</evidence>
<dbReference type="STRING" id="454.Lisr_0361"/>
<evidence type="ECO:0000256" key="6">
    <source>
        <dbReference type="ARBA" id="ARBA00022670"/>
    </source>
</evidence>
<dbReference type="Proteomes" id="UP000054761">
    <property type="component" value="Unassembled WGS sequence"/>
</dbReference>
<dbReference type="RefSeq" id="WP_058500751.1">
    <property type="nucleotide sequence ID" value="NZ_CAAAJA010000041.1"/>
</dbReference>
<evidence type="ECO:0000256" key="8">
    <source>
        <dbReference type="ARBA" id="ARBA00022825"/>
    </source>
</evidence>
<comment type="function">
    <text evidence="2">Exopeptidase that catalyzes the hydrolytic cleavage of multi-L-arginyl-poly-L-aspartic acid (cyanophycin; a water-insoluble reserve polymer) into aspartate-arginine dipeptides.</text>
</comment>
<dbReference type="OrthoDB" id="9799980at2"/>
<sequence>MYAKGKLLIIGGAEDIGDKEPHLYENGELQRYEILRELFHAAKNKRIEVITSGSLFQEEVKERYHKAFCDIGYPAAGFMQIEDRMEAREKQYMERVEKADAVFFTGGDQFRLATILGATSLIDRIRQRYIEDEDFVVAGTSAGAMVLSSIMITAGGKEQALIEEDLKTSSGLGFLQNCIIDTHFIIRGRFTRLAHAVIINPDQLGVGLGEDTALIIEGGSEAECRGSGMVVIIDGKHIRQTNIMSVSETEPVYVENLKVHLLVKGCRFSIKTRKLYNPTLNPKSNPYEEEHRQ</sequence>
<dbReference type="PANTHER" id="PTHR36175">
    <property type="entry name" value="CYANOPHYCINASE"/>
    <property type="match status" value="1"/>
</dbReference>
<evidence type="ECO:0000256" key="5">
    <source>
        <dbReference type="ARBA" id="ARBA00015719"/>
    </source>
</evidence>
<dbReference type="GO" id="GO:0006508">
    <property type="term" value="P:proteolysis"/>
    <property type="evidence" value="ECO:0007669"/>
    <property type="project" value="UniProtKB-KW"/>
</dbReference>
<dbReference type="GO" id="GO:0008241">
    <property type="term" value="F:peptidyl-dipeptidase activity"/>
    <property type="evidence" value="ECO:0007669"/>
    <property type="project" value="UniProtKB-EC"/>
</dbReference>
<dbReference type="EC" id="3.4.15.6" evidence="4"/>
<dbReference type="PANTHER" id="PTHR36175:SF1">
    <property type="entry name" value="CYANOPHYCINASE"/>
    <property type="match status" value="1"/>
</dbReference>
<keyword evidence="6" id="KW-0645">Protease</keyword>
<reference evidence="9 10" key="1">
    <citation type="submission" date="2015-11" db="EMBL/GenBank/DDBJ databases">
        <title>Genomic analysis of 38 Legionella species identifies large and diverse effector repertoires.</title>
        <authorList>
            <person name="Burstein D."/>
            <person name="Amaro F."/>
            <person name="Zusman T."/>
            <person name="Lifshitz Z."/>
            <person name="Cohen O."/>
            <person name="Gilbert J.A."/>
            <person name="Pupko T."/>
            <person name="Shuman H.A."/>
            <person name="Segal G."/>
        </authorList>
    </citation>
    <scope>NUCLEOTIDE SEQUENCE [LARGE SCALE GENOMIC DNA]</scope>
    <source>
        <strain evidence="9 10">Bercovier 4</strain>
    </source>
</reference>
<dbReference type="InterPro" id="IPR029062">
    <property type="entry name" value="Class_I_gatase-like"/>
</dbReference>
<dbReference type="Pfam" id="PF03575">
    <property type="entry name" value="Peptidase_S51"/>
    <property type="match status" value="1"/>
</dbReference>
<organism evidence="9 10">
    <name type="scientific">Legionella israelensis</name>
    <dbReference type="NCBI Taxonomy" id="454"/>
    <lineage>
        <taxon>Bacteria</taxon>
        <taxon>Pseudomonadati</taxon>
        <taxon>Pseudomonadota</taxon>
        <taxon>Gammaproteobacteria</taxon>
        <taxon>Legionellales</taxon>
        <taxon>Legionellaceae</taxon>
        <taxon>Legionella</taxon>
    </lineage>
</organism>
<evidence type="ECO:0000256" key="2">
    <source>
        <dbReference type="ARBA" id="ARBA00002039"/>
    </source>
</evidence>
<gene>
    <name evidence="9" type="ORF">Lisr_0361</name>
</gene>
<keyword evidence="10" id="KW-1185">Reference proteome</keyword>
<keyword evidence="8" id="KW-0720">Serine protease</keyword>
<comment type="caution">
    <text evidence="9">The sequence shown here is derived from an EMBL/GenBank/DDBJ whole genome shotgun (WGS) entry which is preliminary data.</text>
</comment>
<dbReference type="AlphaFoldDB" id="A0A0W0WM72"/>
<proteinExistence type="inferred from homology"/>
<accession>A0A0W0WM72</accession>
<dbReference type="Gene3D" id="3.40.50.880">
    <property type="match status" value="1"/>
</dbReference>
<evidence type="ECO:0000256" key="7">
    <source>
        <dbReference type="ARBA" id="ARBA00022801"/>
    </source>
</evidence>
<dbReference type="EMBL" id="LNYH01000010">
    <property type="protein sequence ID" value="KTD33422.1"/>
    <property type="molecule type" value="Genomic_DNA"/>
</dbReference>
<evidence type="ECO:0000313" key="9">
    <source>
        <dbReference type="EMBL" id="KTD33422.1"/>
    </source>
</evidence>
<dbReference type="InterPro" id="IPR011811">
    <property type="entry name" value="Peptidase_S51_cyanophycinase"/>
</dbReference>
<dbReference type="PATRIC" id="fig|454.4.peg.376"/>
<evidence type="ECO:0000256" key="1">
    <source>
        <dbReference type="ARBA" id="ARBA00001092"/>
    </source>
</evidence>
<evidence type="ECO:0000313" key="10">
    <source>
        <dbReference type="Proteomes" id="UP000054761"/>
    </source>
</evidence>
<dbReference type="CDD" id="cd03145">
    <property type="entry name" value="GAT1_cyanophycinase"/>
    <property type="match status" value="1"/>
</dbReference>
<keyword evidence="7" id="KW-0378">Hydrolase</keyword>
<evidence type="ECO:0000256" key="3">
    <source>
        <dbReference type="ARBA" id="ARBA00006534"/>
    </source>
</evidence>
<comment type="catalytic activity">
    <reaction evidence="1">
        <text>[L-4-(L-arginin-2-N-yl)aspartate](n) + H2O = [L-4-(L-arginin-2-N-yl)aspartate](n-1) + L-4-(L-arginin-2-N-yl)aspartate</text>
        <dbReference type="Rhea" id="RHEA:12845"/>
        <dbReference type="Rhea" id="RHEA-COMP:13728"/>
        <dbReference type="Rhea" id="RHEA-COMP:13734"/>
        <dbReference type="ChEBI" id="CHEBI:15377"/>
        <dbReference type="ChEBI" id="CHEBI:137986"/>
        <dbReference type="ChEBI" id="CHEBI:137991"/>
        <dbReference type="EC" id="3.4.15.6"/>
    </reaction>
</comment>
<dbReference type="GO" id="GO:0008236">
    <property type="term" value="F:serine-type peptidase activity"/>
    <property type="evidence" value="ECO:0007669"/>
    <property type="project" value="UniProtKB-KW"/>
</dbReference>
<dbReference type="SUPFAM" id="SSF52317">
    <property type="entry name" value="Class I glutamine amidotransferase-like"/>
    <property type="match status" value="1"/>
</dbReference>
<dbReference type="InterPro" id="IPR005320">
    <property type="entry name" value="Peptidase_S51"/>
</dbReference>
<comment type="similarity">
    <text evidence="3">Belongs to the peptidase S51 family.</text>
</comment>
<protein>
    <recommendedName>
        <fullName evidence="5">Cyanophycinase</fullName>
        <ecNumber evidence="4">3.4.15.6</ecNumber>
    </recommendedName>
</protein>
<dbReference type="NCBIfam" id="TIGR02069">
    <property type="entry name" value="cyanophycinase"/>
    <property type="match status" value="1"/>
</dbReference>